<dbReference type="Proteomes" id="UP000727407">
    <property type="component" value="Unassembled WGS sequence"/>
</dbReference>
<keyword evidence="2" id="KW-1185">Reference proteome</keyword>
<dbReference type="AlphaFoldDB" id="A0A8J4U1A4"/>
<evidence type="ECO:0000313" key="1">
    <source>
        <dbReference type="EMBL" id="KAF5898928.1"/>
    </source>
</evidence>
<evidence type="ECO:0000313" key="2">
    <source>
        <dbReference type="Proteomes" id="UP000727407"/>
    </source>
</evidence>
<dbReference type="EMBL" id="QNUK01000184">
    <property type="protein sequence ID" value="KAF5898928.1"/>
    <property type="molecule type" value="Genomic_DNA"/>
</dbReference>
<protein>
    <submittedName>
        <fullName evidence="1">Putative glycine cleavage system H protein 2</fullName>
    </submittedName>
</protein>
<reference evidence="1" key="1">
    <citation type="submission" date="2020-07" db="EMBL/GenBank/DDBJ databases">
        <title>Clarias magur genome sequencing, assembly and annotation.</title>
        <authorList>
            <person name="Kushwaha B."/>
            <person name="Kumar R."/>
            <person name="Das P."/>
            <person name="Joshi C.G."/>
            <person name="Kumar D."/>
            <person name="Nagpure N.S."/>
            <person name="Pandey M."/>
            <person name="Agarwal S."/>
            <person name="Srivastava S."/>
            <person name="Singh M."/>
            <person name="Sahoo L."/>
            <person name="Jayasankar P."/>
            <person name="Meher P.K."/>
            <person name="Koringa P.G."/>
            <person name="Iquebal M.A."/>
            <person name="Das S.P."/>
            <person name="Bit A."/>
            <person name="Patnaik S."/>
            <person name="Patel N."/>
            <person name="Shah T.M."/>
            <person name="Hinsu A."/>
            <person name="Jena J.K."/>
        </authorList>
    </citation>
    <scope>NUCLEOTIDE SEQUENCE</scope>
    <source>
        <strain evidence="1">CIFAMagur01</strain>
        <tissue evidence="1">Testis</tissue>
    </source>
</reference>
<name>A0A8J4U1A4_CLAMG</name>
<gene>
    <name evidence="1" type="primary">gcvH2</name>
    <name evidence="1" type="ORF">DAT39_011357</name>
</gene>
<organism evidence="1 2">
    <name type="scientific">Clarias magur</name>
    <name type="common">Asian catfish</name>
    <name type="synonym">Macropteronotus magur</name>
    <dbReference type="NCBI Taxonomy" id="1594786"/>
    <lineage>
        <taxon>Eukaryota</taxon>
        <taxon>Metazoa</taxon>
        <taxon>Chordata</taxon>
        <taxon>Craniata</taxon>
        <taxon>Vertebrata</taxon>
        <taxon>Euteleostomi</taxon>
        <taxon>Actinopterygii</taxon>
        <taxon>Neopterygii</taxon>
        <taxon>Teleostei</taxon>
        <taxon>Ostariophysi</taxon>
        <taxon>Siluriformes</taxon>
        <taxon>Clariidae</taxon>
        <taxon>Clarias</taxon>
    </lineage>
</organism>
<comment type="caution">
    <text evidence="1">The sequence shown here is derived from an EMBL/GenBank/DDBJ whole genome shotgun (WGS) entry which is preliminary data.</text>
</comment>
<sequence length="103" mass="10988">MRGPFNGAPGEVESQASVSNVLHLTHLESTHLPPHPLNPFTAFLPLSASEDPRGKRWLSPYLINDPSESCPAALGLHVSRLIRKSGPRAFVLGGNGVSGPLCR</sequence>
<accession>A0A8J4U1A4</accession>
<proteinExistence type="predicted"/>